<feature type="domain" description="Arrestin-like N-terminal" evidence="1">
    <location>
        <begin position="29"/>
        <end position="140"/>
    </location>
</feature>
<feature type="domain" description="Arrestin C-terminal-like" evidence="2">
    <location>
        <begin position="155"/>
        <end position="287"/>
    </location>
</feature>
<dbReference type="Proteomes" id="UP001479436">
    <property type="component" value="Unassembled WGS sequence"/>
</dbReference>
<dbReference type="Gene3D" id="2.60.40.640">
    <property type="match status" value="1"/>
</dbReference>
<proteinExistence type="predicted"/>
<reference evidence="3 4" key="1">
    <citation type="submission" date="2023-04" db="EMBL/GenBank/DDBJ databases">
        <title>Genome of Basidiobolus ranarum AG-B5.</title>
        <authorList>
            <person name="Stajich J.E."/>
            <person name="Carter-House D."/>
            <person name="Gryganskyi A."/>
        </authorList>
    </citation>
    <scope>NUCLEOTIDE SEQUENCE [LARGE SCALE GENOMIC DNA]</scope>
    <source>
        <strain evidence="3 4">AG-B5</strain>
    </source>
</reference>
<evidence type="ECO:0008006" key="5">
    <source>
        <dbReference type="Google" id="ProtNLM"/>
    </source>
</evidence>
<dbReference type="InterPro" id="IPR011022">
    <property type="entry name" value="Arrestin_C-like"/>
</dbReference>
<accession>A0ABR2WS84</accession>
<dbReference type="InterPro" id="IPR014752">
    <property type="entry name" value="Arrestin-like_C"/>
</dbReference>
<comment type="caution">
    <text evidence="3">The sequence shown here is derived from an EMBL/GenBank/DDBJ whole genome shotgun (WGS) entry which is preliminary data.</text>
</comment>
<evidence type="ECO:0000259" key="1">
    <source>
        <dbReference type="Pfam" id="PF00339"/>
    </source>
</evidence>
<gene>
    <name evidence="3" type="ORF">K7432_008204</name>
</gene>
<dbReference type="Pfam" id="PF00339">
    <property type="entry name" value="Arrestin_N"/>
    <property type="match status" value="1"/>
</dbReference>
<dbReference type="Pfam" id="PF02752">
    <property type="entry name" value="Arrestin_C"/>
    <property type="match status" value="1"/>
</dbReference>
<dbReference type="InterPro" id="IPR011021">
    <property type="entry name" value="Arrestin-like_N"/>
</dbReference>
<keyword evidence="4" id="KW-1185">Reference proteome</keyword>
<dbReference type="PANTHER" id="PTHR11188">
    <property type="entry name" value="ARRESTIN DOMAIN CONTAINING PROTEIN"/>
    <property type="match status" value="1"/>
</dbReference>
<protein>
    <recommendedName>
        <fullName evidence="5">Arrestin C-terminal-like domain-containing protein</fullName>
    </recommendedName>
</protein>
<organism evidence="3 4">
    <name type="scientific">Basidiobolus ranarum</name>
    <dbReference type="NCBI Taxonomy" id="34480"/>
    <lineage>
        <taxon>Eukaryota</taxon>
        <taxon>Fungi</taxon>
        <taxon>Fungi incertae sedis</taxon>
        <taxon>Zoopagomycota</taxon>
        <taxon>Entomophthoromycotina</taxon>
        <taxon>Basidiobolomycetes</taxon>
        <taxon>Basidiobolales</taxon>
        <taxon>Basidiobolaceae</taxon>
        <taxon>Basidiobolus</taxon>
    </lineage>
</organism>
<evidence type="ECO:0000259" key="2">
    <source>
        <dbReference type="Pfam" id="PF02752"/>
    </source>
</evidence>
<sequence>MSPKLEIQVEQDRFYKSVFDDANSFFILRGKVVLTPSSTMKAQHIYLRFLGESVLNRAIQASRSALFEHKWDFSQGTGTQVFQPRPYSFTFELALPVDLPESAEADYAKIQYGLKVTVETPIFSPNITASRSIYIHRTIDSLTSVPYNTHLEDTWRNMVDYEIVIPSPEYMPGDTIPITFKHHALNSRCKVINIWAGLSEKTLYNKSGGDARANGDIVKKRLQVRGAAITNSLESSLSLNISKCCKEVHFDCCTPYIEVTHMLNTRIAVELDGVVKCISAVLPIRIVRDTGNNFISQEANGVEQLPNYFTVKFDCPPDYFHHVANLTEMES</sequence>
<evidence type="ECO:0000313" key="4">
    <source>
        <dbReference type="Proteomes" id="UP001479436"/>
    </source>
</evidence>
<dbReference type="EMBL" id="JASJQH010000444">
    <property type="protein sequence ID" value="KAK9764360.1"/>
    <property type="molecule type" value="Genomic_DNA"/>
</dbReference>
<name>A0ABR2WS84_9FUNG</name>
<dbReference type="InterPro" id="IPR050357">
    <property type="entry name" value="Arrestin_domain-protein"/>
</dbReference>
<dbReference type="InterPro" id="IPR014756">
    <property type="entry name" value="Ig_E-set"/>
</dbReference>
<dbReference type="SUPFAM" id="SSF81296">
    <property type="entry name" value="E set domains"/>
    <property type="match status" value="1"/>
</dbReference>
<dbReference type="PANTHER" id="PTHR11188:SF17">
    <property type="entry name" value="FI21816P1"/>
    <property type="match status" value="1"/>
</dbReference>
<evidence type="ECO:0000313" key="3">
    <source>
        <dbReference type="EMBL" id="KAK9764360.1"/>
    </source>
</evidence>